<proteinExistence type="predicted"/>
<dbReference type="Proteomes" id="UP000250140">
    <property type="component" value="Unassembled WGS sequence"/>
</dbReference>
<evidence type="ECO:0000313" key="2">
    <source>
        <dbReference type="EMBL" id="OCL08680.1"/>
    </source>
</evidence>
<dbReference type="EMBL" id="KV749619">
    <property type="protein sequence ID" value="OCL08680.1"/>
    <property type="molecule type" value="Genomic_DNA"/>
</dbReference>
<feature type="region of interest" description="Disordered" evidence="1">
    <location>
        <begin position="65"/>
        <end position="84"/>
    </location>
</feature>
<feature type="compositionally biased region" description="Polar residues" evidence="1">
    <location>
        <begin position="71"/>
        <end position="82"/>
    </location>
</feature>
<organism evidence="2 3">
    <name type="scientific">Glonium stellatum</name>
    <dbReference type="NCBI Taxonomy" id="574774"/>
    <lineage>
        <taxon>Eukaryota</taxon>
        <taxon>Fungi</taxon>
        <taxon>Dikarya</taxon>
        <taxon>Ascomycota</taxon>
        <taxon>Pezizomycotina</taxon>
        <taxon>Dothideomycetes</taxon>
        <taxon>Pleosporomycetidae</taxon>
        <taxon>Gloniales</taxon>
        <taxon>Gloniaceae</taxon>
        <taxon>Glonium</taxon>
    </lineage>
</organism>
<gene>
    <name evidence="2" type="ORF">AOQ84DRAFT_376536</name>
</gene>
<sequence length="354" mass="40685">MKTYLSYVKTQSAWNPCLSNLDKFLSDPNPHRNTSKIATLEFFSGNSRPSPRSIRISQLRSELQDNHRSRSSLAQTQDSTNCAKDVDHKENDLLGRILIVEDLTKEVVEVLGSYLDIDPLFFAGHIHHPWIEISSQTPDMASLPSKMRPEKYFNIHYHRAIEFKEVSMPVRQLLRDANVPRKVMVLPLSQRAQHIGLAQHCTSIFKTTQSDKTWIGLVLVDPPIRGSYLSVSGKNQVLRPIRLASKLFSGGFEDFLDPPSYFDNSERSSILPRDALMESLSYYWTQQIPQCFDPKDPTLLSLSYYPLKLVASEWNSYTALMRHCIKQYEYSNKELPSPLQQLEKLHSDIRDLQS</sequence>
<name>A0A8E2F159_9PEZI</name>
<protein>
    <submittedName>
        <fullName evidence="2">Uncharacterized protein</fullName>
    </submittedName>
</protein>
<reference evidence="2 3" key="1">
    <citation type="journal article" date="2016" name="Nat. Commun.">
        <title>Ectomycorrhizal ecology is imprinted in the genome of the dominant symbiotic fungus Cenococcum geophilum.</title>
        <authorList>
            <consortium name="DOE Joint Genome Institute"/>
            <person name="Peter M."/>
            <person name="Kohler A."/>
            <person name="Ohm R.A."/>
            <person name="Kuo A."/>
            <person name="Krutzmann J."/>
            <person name="Morin E."/>
            <person name="Arend M."/>
            <person name="Barry K.W."/>
            <person name="Binder M."/>
            <person name="Choi C."/>
            <person name="Clum A."/>
            <person name="Copeland A."/>
            <person name="Grisel N."/>
            <person name="Haridas S."/>
            <person name="Kipfer T."/>
            <person name="LaButti K."/>
            <person name="Lindquist E."/>
            <person name="Lipzen A."/>
            <person name="Maire R."/>
            <person name="Meier B."/>
            <person name="Mihaltcheva S."/>
            <person name="Molinier V."/>
            <person name="Murat C."/>
            <person name="Poggeler S."/>
            <person name="Quandt C.A."/>
            <person name="Sperisen C."/>
            <person name="Tritt A."/>
            <person name="Tisserant E."/>
            <person name="Crous P.W."/>
            <person name="Henrissat B."/>
            <person name="Nehls U."/>
            <person name="Egli S."/>
            <person name="Spatafora J.W."/>
            <person name="Grigoriev I.V."/>
            <person name="Martin F.M."/>
        </authorList>
    </citation>
    <scope>NUCLEOTIDE SEQUENCE [LARGE SCALE GENOMIC DNA]</scope>
    <source>
        <strain evidence="2 3">CBS 207.34</strain>
    </source>
</reference>
<keyword evidence="3" id="KW-1185">Reference proteome</keyword>
<evidence type="ECO:0000313" key="3">
    <source>
        <dbReference type="Proteomes" id="UP000250140"/>
    </source>
</evidence>
<dbReference type="AlphaFoldDB" id="A0A8E2F159"/>
<evidence type="ECO:0000256" key="1">
    <source>
        <dbReference type="SAM" id="MobiDB-lite"/>
    </source>
</evidence>
<accession>A0A8E2F159</accession>
<dbReference type="OrthoDB" id="3231000at2759"/>